<evidence type="ECO:0000313" key="1">
    <source>
        <dbReference type="EMBL" id="TFK58946.1"/>
    </source>
</evidence>
<reference evidence="1 2" key="1">
    <citation type="journal article" date="2019" name="Nat. Ecol. Evol.">
        <title>Megaphylogeny resolves global patterns of mushroom evolution.</title>
        <authorList>
            <person name="Varga T."/>
            <person name="Krizsan K."/>
            <person name="Foldi C."/>
            <person name="Dima B."/>
            <person name="Sanchez-Garcia M."/>
            <person name="Sanchez-Ramirez S."/>
            <person name="Szollosi G.J."/>
            <person name="Szarkandi J.G."/>
            <person name="Papp V."/>
            <person name="Albert L."/>
            <person name="Andreopoulos W."/>
            <person name="Angelini C."/>
            <person name="Antonin V."/>
            <person name="Barry K.W."/>
            <person name="Bougher N.L."/>
            <person name="Buchanan P."/>
            <person name="Buyck B."/>
            <person name="Bense V."/>
            <person name="Catcheside P."/>
            <person name="Chovatia M."/>
            <person name="Cooper J."/>
            <person name="Damon W."/>
            <person name="Desjardin D."/>
            <person name="Finy P."/>
            <person name="Geml J."/>
            <person name="Haridas S."/>
            <person name="Hughes K."/>
            <person name="Justo A."/>
            <person name="Karasinski D."/>
            <person name="Kautmanova I."/>
            <person name="Kiss B."/>
            <person name="Kocsube S."/>
            <person name="Kotiranta H."/>
            <person name="LaButti K.M."/>
            <person name="Lechner B.E."/>
            <person name="Liimatainen K."/>
            <person name="Lipzen A."/>
            <person name="Lukacs Z."/>
            <person name="Mihaltcheva S."/>
            <person name="Morgado L.N."/>
            <person name="Niskanen T."/>
            <person name="Noordeloos M.E."/>
            <person name="Ohm R.A."/>
            <person name="Ortiz-Santana B."/>
            <person name="Ovrebo C."/>
            <person name="Racz N."/>
            <person name="Riley R."/>
            <person name="Savchenko A."/>
            <person name="Shiryaev A."/>
            <person name="Soop K."/>
            <person name="Spirin V."/>
            <person name="Szebenyi C."/>
            <person name="Tomsovsky M."/>
            <person name="Tulloss R.E."/>
            <person name="Uehling J."/>
            <person name="Grigoriev I.V."/>
            <person name="Vagvolgyi C."/>
            <person name="Papp T."/>
            <person name="Martin F.M."/>
            <person name="Miettinen O."/>
            <person name="Hibbett D.S."/>
            <person name="Nagy L.G."/>
        </authorList>
    </citation>
    <scope>NUCLEOTIDE SEQUENCE [LARGE SCALE GENOMIC DNA]</scope>
    <source>
        <strain evidence="1 2">NL-1719</strain>
    </source>
</reference>
<proteinExistence type="predicted"/>
<dbReference type="EMBL" id="ML209132">
    <property type="protein sequence ID" value="TFK58946.1"/>
    <property type="molecule type" value="Genomic_DNA"/>
</dbReference>
<name>A0ACD3A065_9AGAR</name>
<protein>
    <submittedName>
        <fullName evidence="1">Uncharacterized protein</fullName>
    </submittedName>
</protein>
<gene>
    <name evidence="1" type="ORF">BDN72DRAFT_906277</name>
</gene>
<accession>A0ACD3A065</accession>
<organism evidence="1 2">
    <name type="scientific">Pluteus cervinus</name>
    <dbReference type="NCBI Taxonomy" id="181527"/>
    <lineage>
        <taxon>Eukaryota</taxon>
        <taxon>Fungi</taxon>
        <taxon>Dikarya</taxon>
        <taxon>Basidiomycota</taxon>
        <taxon>Agaricomycotina</taxon>
        <taxon>Agaricomycetes</taxon>
        <taxon>Agaricomycetidae</taxon>
        <taxon>Agaricales</taxon>
        <taxon>Pluteineae</taxon>
        <taxon>Pluteaceae</taxon>
        <taxon>Pluteus</taxon>
    </lineage>
</organism>
<dbReference type="Proteomes" id="UP000308600">
    <property type="component" value="Unassembled WGS sequence"/>
</dbReference>
<sequence length="517" mass="53911">MAMAASGKSQAVAVPKGRQNRPYEVYSQLYFAKDNLGEVVRQELLGETDLKRKTLPAINKAAKQAYETADDEKRAAVQAEIQRRKDAEKASKEGKTTPEAYNEAIRVLPSIASKFLKEQSIKTGWCFRLLAGGPHPSLNGELDSFALDVGKDKNGHRFNQARNVVSQQEVFLGWLGDTFPKDIRQSRALLTQPGAEATQPEQRAPSPAEDEEDGIVPKPANALEFAKLYHFDDEDEDDLEHPSQNDGTSTGNMETSLTGAAFVPGASPPASTNTPPPIPPSAPSPAAPASTNSLPLPLPPPAPSPAAPSPTAPSPAAPPAAPSPAAPPAAPSPAAPPAAPSPAAPTAAPSPATPSSASPAPLPERARSVESGTSGSGLLPSSKSTEPTPATQDATEPPQAPPTLPQTMLPLGVVPTPARIASQSPENVRSPVSTPTTLNASQPSLASEPQVPLNAPQPPDPTSNLDNAPPENQTSRRVRKPAKTRDLTTVAGEVIESGRKRKGRSGTTNGPSKKKKT</sequence>
<evidence type="ECO:0000313" key="2">
    <source>
        <dbReference type="Proteomes" id="UP000308600"/>
    </source>
</evidence>
<keyword evidence="2" id="KW-1185">Reference proteome</keyword>